<keyword evidence="1" id="KW-1133">Transmembrane helix</keyword>
<dbReference type="EMBL" id="JBANAX010000620">
    <property type="protein sequence ID" value="KAL1200401.1"/>
    <property type="molecule type" value="Genomic_DNA"/>
</dbReference>
<organism evidence="3 4">
    <name type="scientific">Cardamine amara subsp. amara</name>
    <dbReference type="NCBI Taxonomy" id="228776"/>
    <lineage>
        <taxon>Eukaryota</taxon>
        <taxon>Viridiplantae</taxon>
        <taxon>Streptophyta</taxon>
        <taxon>Embryophyta</taxon>
        <taxon>Tracheophyta</taxon>
        <taxon>Spermatophyta</taxon>
        <taxon>Magnoliopsida</taxon>
        <taxon>eudicotyledons</taxon>
        <taxon>Gunneridae</taxon>
        <taxon>Pentapetalae</taxon>
        <taxon>rosids</taxon>
        <taxon>malvids</taxon>
        <taxon>Brassicales</taxon>
        <taxon>Brassicaceae</taxon>
        <taxon>Cardamineae</taxon>
        <taxon>Cardamine</taxon>
    </lineage>
</organism>
<comment type="caution">
    <text evidence="3">The sequence shown here is derived from an EMBL/GenBank/DDBJ whole genome shotgun (WGS) entry which is preliminary data.</text>
</comment>
<feature type="transmembrane region" description="Helical" evidence="1">
    <location>
        <begin position="570"/>
        <end position="594"/>
    </location>
</feature>
<feature type="transmembrane region" description="Helical" evidence="1">
    <location>
        <begin position="541"/>
        <end position="564"/>
    </location>
</feature>
<keyword evidence="1" id="KW-0472">Membrane</keyword>
<name>A0ABD1ANF7_CARAN</name>
<dbReference type="Pfam" id="PF12796">
    <property type="entry name" value="Ank_2"/>
    <property type="match status" value="1"/>
</dbReference>
<sequence length="615" mass="69652">MSNLESHTKYEAATMGSQSEILENLENGKHARQEDTWVDIARPLRYARDQISCDDRQRDKYLTIGVPLYQAAMKGDWKAAKAIIDHQEDIVTATITNNLEIALHIAVATKHKGFVRHLVRRMNSDDLALQNRHGNTALGFAAASGIIEIAEMLIDKNPNLPMIRGGGEMTPIHVAALFGHGEMVKYLYKKTDFSKLSHLEFINLFLSIISADIYDVALRMLKDKEELATSRSCTGETALHLMARKPFAIAHKKQLNLFQSAVNSIFKELFRGAQMQTFAHQLVEELWKSVVQLPVRKLSEFLGSPSRLLFDAAESGNVEFLVILIRSYPDLIWKVDDKNRSLFHVAALNRHESIFDIIYELGAIKDLIVAYKEDTSKNNLLHLVAHLAPPNRLQVVSGAALQMQREILWFKAVEKIVPRSYIKAINIDGEVAHDLFTKEHNKLRKEGERWMKETATSCMLVATLIATVVFASAFTVPGGSEEATGFPKFRKKFWFDMFILSNSVALFSSIISVVIFLSILTSRYAEDDFRTKLPSKLMFGLLALFVSIISMVLAFTATMILIRYEEPKYSLLLIVCLASLTALSFVTLHIHLWFDTLRSCLFKFLFQRRKSGMFA</sequence>
<dbReference type="InterPro" id="IPR026961">
    <property type="entry name" value="PGG_dom"/>
</dbReference>
<evidence type="ECO:0000313" key="3">
    <source>
        <dbReference type="EMBL" id="KAL1200401.1"/>
    </source>
</evidence>
<dbReference type="PANTHER" id="PTHR24177">
    <property type="entry name" value="CASKIN"/>
    <property type="match status" value="1"/>
</dbReference>
<keyword evidence="1" id="KW-0812">Transmembrane</keyword>
<accession>A0ABD1ANF7</accession>
<dbReference type="Proteomes" id="UP001558713">
    <property type="component" value="Unassembled WGS sequence"/>
</dbReference>
<dbReference type="InterPro" id="IPR036770">
    <property type="entry name" value="Ankyrin_rpt-contain_sf"/>
</dbReference>
<dbReference type="PANTHER" id="PTHR24177:SF292">
    <property type="entry name" value="ANKYRIN REPEAT FAMILY PROTEIN-RELATED"/>
    <property type="match status" value="1"/>
</dbReference>
<feature type="transmembrane region" description="Helical" evidence="1">
    <location>
        <begin position="497"/>
        <end position="520"/>
    </location>
</feature>
<dbReference type="InterPro" id="IPR002110">
    <property type="entry name" value="Ankyrin_rpt"/>
</dbReference>
<evidence type="ECO:0000313" key="4">
    <source>
        <dbReference type="Proteomes" id="UP001558713"/>
    </source>
</evidence>
<feature type="domain" description="PGG" evidence="2">
    <location>
        <begin position="449"/>
        <end position="560"/>
    </location>
</feature>
<protein>
    <submittedName>
        <fullName evidence="3">Ankyrin repeat-containing protein ITN1</fullName>
    </submittedName>
</protein>
<keyword evidence="4" id="KW-1185">Reference proteome</keyword>
<proteinExistence type="predicted"/>
<dbReference type="SUPFAM" id="SSF48403">
    <property type="entry name" value="Ankyrin repeat"/>
    <property type="match status" value="2"/>
</dbReference>
<dbReference type="Gene3D" id="1.25.40.20">
    <property type="entry name" value="Ankyrin repeat-containing domain"/>
    <property type="match status" value="2"/>
</dbReference>
<evidence type="ECO:0000256" key="1">
    <source>
        <dbReference type="SAM" id="Phobius"/>
    </source>
</evidence>
<dbReference type="AlphaFoldDB" id="A0ABD1ANF7"/>
<dbReference type="Pfam" id="PF13962">
    <property type="entry name" value="PGG"/>
    <property type="match status" value="1"/>
</dbReference>
<dbReference type="SMART" id="SM00248">
    <property type="entry name" value="ANK"/>
    <property type="match status" value="6"/>
</dbReference>
<reference evidence="3 4" key="1">
    <citation type="submission" date="2024-04" db="EMBL/GenBank/DDBJ databases">
        <title>Genome assembly C_amara_ONT_v2.</title>
        <authorList>
            <person name="Yant L."/>
            <person name="Moore C."/>
            <person name="Slenker M."/>
        </authorList>
    </citation>
    <scope>NUCLEOTIDE SEQUENCE [LARGE SCALE GENOMIC DNA]</scope>
    <source>
        <tissue evidence="3">Leaf</tissue>
    </source>
</reference>
<gene>
    <name evidence="3" type="ORF">V5N11_032232</name>
</gene>
<evidence type="ECO:0000259" key="2">
    <source>
        <dbReference type="Pfam" id="PF13962"/>
    </source>
</evidence>
<feature type="transmembrane region" description="Helical" evidence="1">
    <location>
        <begin position="454"/>
        <end position="477"/>
    </location>
</feature>